<evidence type="ECO:0000256" key="5">
    <source>
        <dbReference type="ARBA" id="ARBA00023163"/>
    </source>
</evidence>
<dbReference type="InterPro" id="IPR013325">
    <property type="entry name" value="RNA_pol_sigma_r2"/>
</dbReference>
<evidence type="ECO:0000256" key="1">
    <source>
        <dbReference type="ARBA" id="ARBA00010641"/>
    </source>
</evidence>
<dbReference type="KEGG" id="sfol:H3H32_32035"/>
<dbReference type="Pfam" id="PF04542">
    <property type="entry name" value="Sigma70_r2"/>
    <property type="match status" value="1"/>
</dbReference>
<keyword evidence="3 6" id="KW-0731">Sigma factor</keyword>
<organism evidence="9 10">
    <name type="scientific">Spirosoma foliorum</name>
    <dbReference type="NCBI Taxonomy" id="2710596"/>
    <lineage>
        <taxon>Bacteria</taxon>
        <taxon>Pseudomonadati</taxon>
        <taxon>Bacteroidota</taxon>
        <taxon>Cytophagia</taxon>
        <taxon>Cytophagales</taxon>
        <taxon>Cytophagaceae</taxon>
        <taxon>Spirosoma</taxon>
    </lineage>
</organism>
<comment type="similarity">
    <text evidence="1 6">Belongs to the sigma-70 factor family. ECF subfamily.</text>
</comment>
<dbReference type="Gene3D" id="1.10.1740.10">
    <property type="match status" value="1"/>
</dbReference>
<dbReference type="Gene3D" id="1.10.10.10">
    <property type="entry name" value="Winged helix-like DNA-binding domain superfamily/Winged helix DNA-binding domain"/>
    <property type="match status" value="1"/>
</dbReference>
<reference evidence="9 10" key="1">
    <citation type="submission" date="2020-07" db="EMBL/GenBank/DDBJ databases">
        <title>Spirosoma foliorum sp. nov., isolated from the leaves on the Nejang mountain Korea, Republic of.</title>
        <authorList>
            <person name="Ho H."/>
            <person name="Lee Y.-J."/>
            <person name="Nurcahyanto D.-A."/>
            <person name="Kim S.-G."/>
        </authorList>
    </citation>
    <scope>NUCLEOTIDE SEQUENCE [LARGE SCALE GENOMIC DNA]</scope>
    <source>
        <strain evidence="9 10">PL0136</strain>
    </source>
</reference>
<proteinExistence type="inferred from homology"/>
<dbReference type="InterPro" id="IPR039425">
    <property type="entry name" value="RNA_pol_sigma-70-like"/>
</dbReference>
<dbReference type="InterPro" id="IPR013324">
    <property type="entry name" value="RNA_pol_sigma_r3/r4-like"/>
</dbReference>
<dbReference type="Pfam" id="PF08281">
    <property type="entry name" value="Sigma70_r4_2"/>
    <property type="match status" value="1"/>
</dbReference>
<feature type="domain" description="RNA polymerase sigma-70 region 2" evidence="7">
    <location>
        <begin position="26"/>
        <end position="93"/>
    </location>
</feature>
<dbReference type="RefSeq" id="WP_182459793.1">
    <property type="nucleotide sequence ID" value="NZ_CP059732.1"/>
</dbReference>
<dbReference type="InterPro" id="IPR014284">
    <property type="entry name" value="RNA_pol_sigma-70_dom"/>
</dbReference>
<evidence type="ECO:0000256" key="3">
    <source>
        <dbReference type="ARBA" id="ARBA00023082"/>
    </source>
</evidence>
<sequence>MKSTPLNETQLVRDLQAGHSAAFATLYDAYSPALFGALLRLVKDEQQAEDLLQDAFIKIWTNFHRYDAQQGRLFTWLLTVTRNVAMDWLRARKDQAPLQAYLADRMTASTSSPLEAMPNQSVFAILPAQYGQVLELTYQGYTKEEIATQFNLPLGTVKTRFRKALQKLNDIFHQDIYHYHAY</sequence>
<evidence type="ECO:0000256" key="6">
    <source>
        <dbReference type="RuleBase" id="RU000716"/>
    </source>
</evidence>
<keyword evidence="10" id="KW-1185">Reference proteome</keyword>
<evidence type="ECO:0000259" key="8">
    <source>
        <dbReference type="Pfam" id="PF08281"/>
    </source>
</evidence>
<dbReference type="GO" id="GO:0016987">
    <property type="term" value="F:sigma factor activity"/>
    <property type="evidence" value="ECO:0007669"/>
    <property type="project" value="UniProtKB-KW"/>
</dbReference>
<dbReference type="AlphaFoldDB" id="A0A7G5GUE5"/>
<dbReference type="EMBL" id="CP059732">
    <property type="protein sequence ID" value="QMW02487.1"/>
    <property type="molecule type" value="Genomic_DNA"/>
</dbReference>
<dbReference type="CDD" id="cd06171">
    <property type="entry name" value="Sigma70_r4"/>
    <property type="match status" value="1"/>
</dbReference>
<feature type="domain" description="RNA polymerase sigma factor 70 region 4 type 2" evidence="8">
    <location>
        <begin position="125"/>
        <end position="168"/>
    </location>
</feature>
<name>A0A7G5GUE5_9BACT</name>
<evidence type="ECO:0000259" key="7">
    <source>
        <dbReference type="Pfam" id="PF04542"/>
    </source>
</evidence>
<dbReference type="InterPro" id="IPR013249">
    <property type="entry name" value="RNA_pol_sigma70_r4_t2"/>
</dbReference>
<dbReference type="PANTHER" id="PTHR43133">
    <property type="entry name" value="RNA POLYMERASE ECF-TYPE SIGMA FACTO"/>
    <property type="match status" value="1"/>
</dbReference>
<dbReference type="NCBIfam" id="TIGR02937">
    <property type="entry name" value="sigma70-ECF"/>
    <property type="match status" value="1"/>
</dbReference>
<dbReference type="SUPFAM" id="SSF88946">
    <property type="entry name" value="Sigma2 domain of RNA polymerase sigma factors"/>
    <property type="match status" value="1"/>
</dbReference>
<dbReference type="PROSITE" id="PS01063">
    <property type="entry name" value="SIGMA70_ECF"/>
    <property type="match status" value="1"/>
</dbReference>
<gene>
    <name evidence="9" type="ORF">H3H32_32035</name>
</gene>
<protein>
    <recommendedName>
        <fullName evidence="6">RNA polymerase sigma factor</fullName>
    </recommendedName>
</protein>
<evidence type="ECO:0000256" key="2">
    <source>
        <dbReference type="ARBA" id="ARBA00023015"/>
    </source>
</evidence>
<dbReference type="GO" id="GO:0003677">
    <property type="term" value="F:DNA binding"/>
    <property type="evidence" value="ECO:0007669"/>
    <property type="project" value="UniProtKB-KW"/>
</dbReference>
<dbReference type="InterPro" id="IPR036388">
    <property type="entry name" value="WH-like_DNA-bd_sf"/>
</dbReference>
<dbReference type="InterPro" id="IPR000838">
    <property type="entry name" value="RNA_pol_sigma70_ECF_CS"/>
</dbReference>
<evidence type="ECO:0000313" key="9">
    <source>
        <dbReference type="EMBL" id="QMW02487.1"/>
    </source>
</evidence>
<dbReference type="GO" id="GO:0006352">
    <property type="term" value="P:DNA-templated transcription initiation"/>
    <property type="evidence" value="ECO:0007669"/>
    <property type="project" value="InterPro"/>
</dbReference>
<dbReference type="InterPro" id="IPR007627">
    <property type="entry name" value="RNA_pol_sigma70_r2"/>
</dbReference>
<evidence type="ECO:0000313" key="10">
    <source>
        <dbReference type="Proteomes" id="UP000515369"/>
    </source>
</evidence>
<evidence type="ECO:0000256" key="4">
    <source>
        <dbReference type="ARBA" id="ARBA00023125"/>
    </source>
</evidence>
<keyword evidence="4 6" id="KW-0238">DNA-binding</keyword>
<dbReference type="Proteomes" id="UP000515369">
    <property type="component" value="Chromosome"/>
</dbReference>
<keyword evidence="5 6" id="KW-0804">Transcription</keyword>
<dbReference type="PANTHER" id="PTHR43133:SF62">
    <property type="entry name" value="RNA POLYMERASE SIGMA FACTOR SIGZ"/>
    <property type="match status" value="1"/>
</dbReference>
<accession>A0A7G5GUE5</accession>
<dbReference type="SUPFAM" id="SSF88659">
    <property type="entry name" value="Sigma3 and sigma4 domains of RNA polymerase sigma factors"/>
    <property type="match status" value="1"/>
</dbReference>
<keyword evidence="2 6" id="KW-0805">Transcription regulation</keyword>